<dbReference type="WBParaSite" id="PSAMB.scaffold264size60257.g3942.t1">
    <property type="protein sequence ID" value="PSAMB.scaffold264size60257.g3942.t1"/>
    <property type="gene ID" value="PSAMB.scaffold264size60257.g3942"/>
</dbReference>
<dbReference type="CDD" id="cd00637">
    <property type="entry name" value="7tm_classA_rhodopsin-like"/>
    <property type="match status" value="1"/>
</dbReference>
<evidence type="ECO:0000256" key="1">
    <source>
        <dbReference type="ARBA" id="ARBA00004370"/>
    </source>
</evidence>
<dbReference type="GO" id="GO:0016020">
    <property type="term" value="C:membrane"/>
    <property type="evidence" value="ECO:0007669"/>
    <property type="project" value="UniProtKB-SubCell"/>
</dbReference>
<evidence type="ECO:0000256" key="4">
    <source>
        <dbReference type="ARBA" id="ARBA00023136"/>
    </source>
</evidence>
<comment type="subcellular location">
    <subcellularLocation>
        <location evidence="1">Membrane</location>
    </subcellularLocation>
</comment>
<dbReference type="PROSITE" id="PS50262">
    <property type="entry name" value="G_PROTEIN_RECEP_F1_2"/>
    <property type="match status" value="1"/>
</dbReference>
<keyword evidence="4 5" id="KW-0472">Membrane</keyword>
<dbReference type="AlphaFoldDB" id="A0A914VWJ1"/>
<dbReference type="Proteomes" id="UP000887566">
    <property type="component" value="Unplaced"/>
</dbReference>
<feature type="transmembrane region" description="Helical" evidence="5">
    <location>
        <begin position="12"/>
        <end position="35"/>
    </location>
</feature>
<dbReference type="Gene3D" id="1.20.1070.10">
    <property type="entry name" value="Rhodopsin 7-helix transmembrane proteins"/>
    <property type="match status" value="1"/>
</dbReference>
<feature type="transmembrane region" description="Helical" evidence="5">
    <location>
        <begin position="190"/>
        <end position="211"/>
    </location>
</feature>
<sequence>MTVLDVFSKTTMVVSALNLFVSIPIYIFVIVTIAVNKKKYPFNSPFFTIFIALGIIDIACFVDYLGAKTPFWGFFPSLFQPYEAPSMLAKVNNFFIWFTGFAQYYLIILIAANRYIALCWPLKYHRIFVEPYTMSMICVCIAVPFCYCIPILCTDLTYSTFNLTLQGETFKFAAGPQFKNPYYSTMYYNVWQAETGLLMISSAIMYALMIFTLYKHRKDRKNDGHKTEMKLFYAGLCLFATCILYVAYFFARVYLLKAYATDPNVIMYRELSRCSLFILADMFSLNNHFVILYLSPDLRKQCIALLKGPNGTSTVNTLVVSGSSKRASMDVRRMSHRMT</sequence>
<feature type="transmembrane region" description="Helical" evidence="5">
    <location>
        <begin position="47"/>
        <end position="67"/>
    </location>
</feature>
<reference evidence="8" key="1">
    <citation type="submission" date="2022-11" db="UniProtKB">
        <authorList>
            <consortium name="WormBaseParasite"/>
        </authorList>
    </citation>
    <scope>IDENTIFICATION</scope>
</reference>
<feature type="transmembrane region" description="Helical" evidence="5">
    <location>
        <begin position="231"/>
        <end position="255"/>
    </location>
</feature>
<evidence type="ECO:0000259" key="6">
    <source>
        <dbReference type="PROSITE" id="PS50262"/>
    </source>
</evidence>
<evidence type="ECO:0000313" key="7">
    <source>
        <dbReference type="Proteomes" id="UP000887566"/>
    </source>
</evidence>
<dbReference type="PANTHER" id="PTHR31748">
    <property type="entry name" value="SERPENTINE RECEPTOR, CLASS V"/>
    <property type="match status" value="1"/>
</dbReference>
<dbReference type="Pfam" id="PF10323">
    <property type="entry name" value="7TM_GPCR_Srv"/>
    <property type="match status" value="1"/>
</dbReference>
<evidence type="ECO:0000313" key="8">
    <source>
        <dbReference type="WBParaSite" id="PSAMB.scaffold264size60257.g3942.t1"/>
    </source>
</evidence>
<accession>A0A914VWJ1</accession>
<evidence type="ECO:0000256" key="2">
    <source>
        <dbReference type="ARBA" id="ARBA00022692"/>
    </source>
</evidence>
<protein>
    <submittedName>
        <fullName evidence="8">G-protein coupled receptors family 1 profile domain-containing protein</fullName>
    </submittedName>
</protein>
<dbReference type="InterPro" id="IPR019426">
    <property type="entry name" value="7TM_GPCR_serpentine_rcpt_Srv"/>
</dbReference>
<feature type="transmembrane region" description="Helical" evidence="5">
    <location>
        <begin position="275"/>
        <end position="294"/>
    </location>
</feature>
<feature type="transmembrane region" description="Helical" evidence="5">
    <location>
        <begin position="132"/>
        <end position="152"/>
    </location>
</feature>
<keyword evidence="7" id="KW-1185">Reference proteome</keyword>
<evidence type="ECO:0000256" key="3">
    <source>
        <dbReference type="ARBA" id="ARBA00022989"/>
    </source>
</evidence>
<name>A0A914VWJ1_9BILA</name>
<organism evidence="7 8">
    <name type="scientific">Plectus sambesii</name>
    <dbReference type="NCBI Taxonomy" id="2011161"/>
    <lineage>
        <taxon>Eukaryota</taxon>
        <taxon>Metazoa</taxon>
        <taxon>Ecdysozoa</taxon>
        <taxon>Nematoda</taxon>
        <taxon>Chromadorea</taxon>
        <taxon>Plectida</taxon>
        <taxon>Plectina</taxon>
        <taxon>Plectoidea</taxon>
        <taxon>Plectidae</taxon>
        <taxon>Plectus</taxon>
    </lineage>
</organism>
<feature type="transmembrane region" description="Helical" evidence="5">
    <location>
        <begin position="94"/>
        <end position="112"/>
    </location>
</feature>
<dbReference type="PANTHER" id="PTHR31748:SF1">
    <property type="entry name" value="SERPENTINE RECEPTOR, CLASS V"/>
    <property type="match status" value="1"/>
</dbReference>
<feature type="domain" description="G-protein coupled receptors family 1 profile" evidence="6">
    <location>
        <begin position="25"/>
        <end position="291"/>
    </location>
</feature>
<keyword evidence="2 5" id="KW-0812">Transmembrane</keyword>
<keyword evidence="3 5" id="KW-1133">Transmembrane helix</keyword>
<evidence type="ECO:0000256" key="5">
    <source>
        <dbReference type="SAM" id="Phobius"/>
    </source>
</evidence>
<proteinExistence type="predicted"/>
<dbReference type="SUPFAM" id="SSF81321">
    <property type="entry name" value="Family A G protein-coupled receptor-like"/>
    <property type="match status" value="1"/>
</dbReference>
<dbReference type="InterPro" id="IPR017452">
    <property type="entry name" value="GPCR_Rhodpsn_7TM"/>
</dbReference>